<evidence type="ECO:0000313" key="4">
    <source>
        <dbReference type="Proteomes" id="UP000250043"/>
    </source>
</evidence>
<dbReference type="EMBL" id="KV722395">
    <property type="protein sequence ID" value="OCH90909.1"/>
    <property type="molecule type" value="Genomic_DNA"/>
</dbReference>
<feature type="region of interest" description="Disordered" evidence="1">
    <location>
        <begin position="1"/>
        <end position="26"/>
    </location>
</feature>
<accession>A0A8E2DME5</accession>
<feature type="transmembrane region" description="Helical" evidence="2">
    <location>
        <begin position="89"/>
        <end position="107"/>
    </location>
</feature>
<keyword evidence="2" id="KW-1133">Transmembrane helix</keyword>
<sequence>MPRPSCTRVRSVRNKESMGSEPAARGLWSARRPQITTYEVRKLDGRDTLLHRQGWAHSYEYLTCSAPLSYGDPSEPGATSWTKISSHSVSFVLLWLFVTLLPSVMLGSRRRNFVRRSDDG</sequence>
<proteinExistence type="predicted"/>
<dbReference type="Proteomes" id="UP000250043">
    <property type="component" value="Unassembled WGS sequence"/>
</dbReference>
<evidence type="ECO:0000313" key="3">
    <source>
        <dbReference type="EMBL" id="OCH90909.1"/>
    </source>
</evidence>
<name>A0A8E2DME5_9APHY</name>
<reference evidence="3 4" key="1">
    <citation type="submission" date="2016-07" db="EMBL/GenBank/DDBJ databases">
        <title>Draft genome of the white-rot fungus Obba rivulosa 3A-2.</title>
        <authorList>
            <consortium name="DOE Joint Genome Institute"/>
            <person name="Miettinen O."/>
            <person name="Riley R."/>
            <person name="Acob R."/>
            <person name="Barry K."/>
            <person name="Cullen D."/>
            <person name="De Vries R."/>
            <person name="Hainaut M."/>
            <person name="Hatakka A."/>
            <person name="Henrissat B."/>
            <person name="Hilden K."/>
            <person name="Kuo R."/>
            <person name="Labutti K."/>
            <person name="Lipzen A."/>
            <person name="Makela M.R."/>
            <person name="Sandor L."/>
            <person name="Spatafora J.W."/>
            <person name="Grigoriev I.V."/>
            <person name="Hibbett D.S."/>
        </authorList>
    </citation>
    <scope>NUCLEOTIDE SEQUENCE [LARGE SCALE GENOMIC DNA]</scope>
    <source>
        <strain evidence="3 4">3A-2</strain>
    </source>
</reference>
<evidence type="ECO:0000256" key="2">
    <source>
        <dbReference type="SAM" id="Phobius"/>
    </source>
</evidence>
<dbReference type="AlphaFoldDB" id="A0A8E2DME5"/>
<keyword evidence="2" id="KW-0472">Membrane</keyword>
<keyword evidence="4" id="KW-1185">Reference proteome</keyword>
<evidence type="ECO:0000256" key="1">
    <source>
        <dbReference type="SAM" id="MobiDB-lite"/>
    </source>
</evidence>
<organism evidence="3 4">
    <name type="scientific">Obba rivulosa</name>
    <dbReference type="NCBI Taxonomy" id="1052685"/>
    <lineage>
        <taxon>Eukaryota</taxon>
        <taxon>Fungi</taxon>
        <taxon>Dikarya</taxon>
        <taxon>Basidiomycota</taxon>
        <taxon>Agaricomycotina</taxon>
        <taxon>Agaricomycetes</taxon>
        <taxon>Polyporales</taxon>
        <taxon>Gelatoporiaceae</taxon>
        <taxon>Obba</taxon>
    </lineage>
</organism>
<protein>
    <submittedName>
        <fullName evidence="3">Uncharacterized protein</fullName>
    </submittedName>
</protein>
<keyword evidence="2" id="KW-0812">Transmembrane</keyword>
<gene>
    <name evidence="3" type="ORF">OBBRIDRAFT_562251</name>
</gene>